<dbReference type="EMBL" id="KC688276">
    <property type="protein sequence ID" value="AGT37613.1"/>
    <property type="molecule type" value="Genomic_DNA"/>
</dbReference>
<protein>
    <submittedName>
        <fullName evidence="2">PDR2</fullName>
    </submittedName>
</protein>
<feature type="compositionally biased region" description="Polar residues" evidence="1">
    <location>
        <begin position="1"/>
        <end position="16"/>
    </location>
</feature>
<sequence length="40" mass="4518">MDGSNLYNLSNSVRNSRSIRERNSLRASSSSVWRSNGMEV</sequence>
<feature type="region of interest" description="Disordered" evidence="1">
    <location>
        <begin position="1"/>
        <end position="40"/>
    </location>
</feature>
<feature type="non-terminal residue" evidence="2">
    <location>
        <position position="40"/>
    </location>
</feature>
<organism evidence="2">
    <name type="scientific">Panax ginseng</name>
    <name type="common">Korean ginseng</name>
    <dbReference type="NCBI Taxonomy" id="4054"/>
    <lineage>
        <taxon>Eukaryota</taxon>
        <taxon>Viridiplantae</taxon>
        <taxon>Streptophyta</taxon>
        <taxon>Embryophyta</taxon>
        <taxon>Tracheophyta</taxon>
        <taxon>Spermatophyta</taxon>
        <taxon>Magnoliopsida</taxon>
        <taxon>eudicotyledons</taxon>
        <taxon>Gunneridae</taxon>
        <taxon>Pentapetalae</taxon>
        <taxon>asterids</taxon>
        <taxon>campanulids</taxon>
        <taxon>Apiales</taxon>
        <taxon>Araliaceae</taxon>
        <taxon>Panax</taxon>
    </lineage>
</organism>
<reference evidence="2" key="1">
    <citation type="submission" date="2013-02" db="EMBL/GenBank/DDBJ databases">
        <title>Pleiotropic drug resistance transporter gene promoter.</title>
        <authorList>
            <person name="Luo Z."/>
            <person name="Zhang R."/>
            <person name="Cao H."/>
            <person name="Huang J."/>
            <person name="Chen X."/>
            <person name="Yang F."/>
        </authorList>
    </citation>
    <scope>NUCLEOTIDE SEQUENCE</scope>
</reference>
<feature type="compositionally biased region" description="Low complexity" evidence="1">
    <location>
        <begin position="25"/>
        <end position="40"/>
    </location>
</feature>
<proteinExistence type="predicted"/>
<evidence type="ECO:0000313" key="2">
    <source>
        <dbReference type="EMBL" id="AGT37613.1"/>
    </source>
</evidence>
<dbReference type="AlphaFoldDB" id="A0A0A6ZH92"/>
<evidence type="ECO:0000256" key="1">
    <source>
        <dbReference type="SAM" id="MobiDB-lite"/>
    </source>
</evidence>
<gene>
    <name evidence="2" type="primary">PDR2</name>
</gene>
<name>A0A0A6ZH92_PANGI</name>
<accession>A0A0A6ZH92</accession>